<keyword evidence="9 10" id="KW-0131">Cell cycle</keyword>
<keyword evidence="8 10" id="KW-0472">Membrane</keyword>
<feature type="transmembrane region" description="Helical" evidence="10">
    <location>
        <begin position="12"/>
        <end position="36"/>
    </location>
</feature>
<feature type="transmembrane region" description="Helical" evidence="10">
    <location>
        <begin position="174"/>
        <end position="196"/>
    </location>
</feature>
<keyword evidence="13" id="KW-1185">Reference proteome</keyword>
<evidence type="ECO:0000256" key="1">
    <source>
        <dbReference type="ARBA" id="ARBA00004651"/>
    </source>
</evidence>
<dbReference type="PANTHER" id="PTHR30625:SF3">
    <property type="entry name" value="TOL-PAL SYSTEM PROTEIN TOLQ"/>
    <property type="match status" value="1"/>
</dbReference>
<dbReference type="InterPro" id="IPR050790">
    <property type="entry name" value="ExbB/TolQ_transport"/>
</dbReference>
<keyword evidence="5 10" id="KW-0132">Cell division</keyword>
<dbReference type="PANTHER" id="PTHR30625">
    <property type="entry name" value="PROTEIN TOLQ"/>
    <property type="match status" value="1"/>
</dbReference>
<comment type="similarity">
    <text evidence="2 10">Belongs to the ExbB/TolQ family.</text>
</comment>
<proteinExistence type="inferred from homology"/>
<dbReference type="EMBL" id="CP036501">
    <property type="protein sequence ID" value="UZP73319.1"/>
    <property type="molecule type" value="Genomic_DNA"/>
</dbReference>
<sequence length="234" mass="25369">MTDELSVIELIVGASFTVKLVMAILVAASVTSWFMIVQRVIILRRADAELLDFEDRFWSGMDLAQLYREGSNAIDEGADITGGEALFRAGFKEFSKLSRQPSMDAEAIVEGSRRAMRVALTRESDRLEHNLPFLASVGSTSPYIGLFGTVWGIMHSFRGLATSSQATLAAVAPGISEALIATAMGLFAAIPAVLAYNRFAARVDALLNRYDAFVDEFSGLLQRQSYAQKGGSGQ</sequence>
<evidence type="ECO:0000256" key="6">
    <source>
        <dbReference type="ARBA" id="ARBA00022692"/>
    </source>
</evidence>
<keyword evidence="4 10" id="KW-0997">Cell inner membrane</keyword>
<dbReference type="Proteomes" id="UP001317963">
    <property type="component" value="Chromosome"/>
</dbReference>
<dbReference type="Pfam" id="PF01618">
    <property type="entry name" value="MotA_ExbB"/>
    <property type="match status" value="1"/>
</dbReference>
<evidence type="ECO:0000259" key="11">
    <source>
        <dbReference type="Pfam" id="PF01618"/>
    </source>
</evidence>
<feature type="transmembrane region" description="Helical" evidence="10">
    <location>
        <begin position="131"/>
        <end position="154"/>
    </location>
</feature>
<evidence type="ECO:0000256" key="4">
    <source>
        <dbReference type="ARBA" id="ARBA00022519"/>
    </source>
</evidence>
<keyword evidence="6 10" id="KW-0812">Transmembrane</keyword>
<evidence type="ECO:0000256" key="3">
    <source>
        <dbReference type="ARBA" id="ARBA00022475"/>
    </source>
</evidence>
<evidence type="ECO:0000256" key="7">
    <source>
        <dbReference type="ARBA" id="ARBA00022989"/>
    </source>
</evidence>
<keyword evidence="3 10" id="KW-1003">Cell membrane</keyword>
<dbReference type="NCBIfam" id="TIGR02796">
    <property type="entry name" value="tolQ"/>
    <property type="match status" value="1"/>
</dbReference>
<keyword evidence="7 10" id="KW-1133">Transmembrane helix</keyword>
<comment type="subunit">
    <text evidence="10">The Tol-Pal system is composed of five core proteins: the inner membrane proteins TolA, TolQ and TolR, the periplasmic protein TolB and the outer membrane protein Pal. They form a network linking the inner and outer membranes and the peptidoglycan layer.</text>
</comment>
<evidence type="ECO:0000313" key="12">
    <source>
        <dbReference type="EMBL" id="UZP73319.1"/>
    </source>
</evidence>
<evidence type="ECO:0000256" key="2">
    <source>
        <dbReference type="ARBA" id="ARBA00010442"/>
    </source>
</evidence>
<name>A0ABY6Q3Z7_9GAMM</name>
<dbReference type="InterPro" id="IPR014163">
    <property type="entry name" value="Tol-Pal_TolQ"/>
</dbReference>
<evidence type="ECO:0000256" key="5">
    <source>
        <dbReference type="ARBA" id="ARBA00022618"/>
    </source>
</evidence>
<evidence type="ECO:0000313" key="13">
    <source>
        <dbReference type="Proteomes" id="UP001317963"/>
    </source>
</evidence>
<dbReference type="InterPro" id="IPR002898">
    <property type="entry name" value="MotA_ExbB_proton_chnl"/>
</dbReference>
<reference evidence="12 13" key="1">
    <citation type="submission" date="2019-02" db="EMBL/GenBank/DDBJ databases">
        <title>Halieaceae_genomes.</title>
        <authorList>
            <person name="Li S.-H."/>
        </authorList>
    </citation>
    <scope>NUCLEOTIDE SEQUENCE [LARGE SCALE GENOMIC DNA]</scope>
    <source>
        <strain evidence="12 13">JH123</strain>
    </source>
</reference>
<organism evidence="12 13">
    <name type="scientific">Candidatus Paraluminiphilus aquimaris</name>
    <dbReference type="NCBI Taxonomy" id="2518994"/>
    <lineage>
        <taxon>Bacteria</taxon>
        <taxon>Pseudomonadati</taxon>
        <taxon>Pseudomonadota</taxon>
        <taxon>Gammaproteobacteria</taxon>
        <taxon>Cellvibrionales</taxon>
        <taxon>Halieaceae</taxon>
        <taxon>Candidatus Paraluminiphilus</taxon>
    </lineage>
</organism>
<feature type="domain" description="MotA/TolQ/ExbB proton channel" evidence="11">
    <location>
        <begin position="86"/>
        <end position="211"/>
    </location>
</feature>
<comment type="subcellular location">
    <subcellularLocation>
        <location evidence="10">Cell inner membrane</location>
        <topology evidence="10">Multi-pass membrane protein</topology>
    </subcellularLocation>
    <subcellularLocation>
        <location evidence="1">Cell membrane</location>
        <topology evidence="1">Multi-pass membrane protein</topology>
    </subcellularLocation>
</comment>
<comment type="function">
    <text evidence="10">Part of the Tol-Pal system, which plays a role in outer membrane invagination during cell division and is important for maintaining outer membrane integrity.</text>
</comment>
<accession>A0ABY6Q3Z7</accession>
<dbReference type="RefSeq" id="WP_279242097.1">
    <property type="nucleotide sequence ID" value="NZ_CP036501.1"/>
</dbReference>
<evidence type="ECO:0000256" key="9">
    <source>
        <dbReference type="ARBA" id="ARBA00023306"/>
    </source>
</evidence>
<protein>
    <recommendedName>
        <fullName evidence="10">Tol-Pal system protein TolQ</fullName>
    </recommendedName>
</protein>
<dbReference type="HAMAP" id="MF_02202">
    <property type="entry name" value="TolQ"/>
    <property type="match status" value="1"/>
</dbReference>
<gene>
    <name evidence="10 12" type="primary">tolQ</name>
    <name evidence="12" type="ORF">E0F26_00580</name>
</gene>
<evidence type="ECO:0000256" key="10">
    <source>
        <dbReference type="HAMAP-Rule" id="MF_02202"/>
    </source>
</evidence>
<evidence type="ECO:0000256" key="8">
    <source>
        <dbReference type="ARBA" id="ARBA00023136"/>
    </source>
</evidence>